<dbReference type="SFLD" id="SFLDS00029">
    <property type="entry name" value="Radical_SAM"/>
    <property type="match status" value="1"/>
</dbReference>
<dbReference type="PANTHER" id="PTHR11228:SF34">
    <property type="entry name" value="TUNGSTEN-CONTAINING ALDEHYDE FERREDOXIN OXIDOREDUCTASE COFACTOR MODIFYING PROTEIN"/>
    <property type="match status" value="1"/>
</dbReference>
<evidence type="ECO:0000256" key="4">
    <source>
        <dbReference type="ARBA" id="ARBA00023014"/>
    </source>
</evidence>
<feature type="domain" description="Radical SAM core" evidence="5">
    <location>
        <begin position="21"/>
        <end position="236"/>
    </location>
</feature>
<dbReference type="InterPro" id="IPR013785">
    <property type="entry name" value="Aldolase_TIM"/>
</dbReference>
<dbReference type="CDD" id="cd01335">
    <property type="entry name" value="Radical_SAM"/>
    <property type="match status" value="1"/>
</dbReference>
<sequence>MTWTPAQHEELVHAPPQADGVRPAREFALMLSRRCNLTCRHCGIESSPRVRDRMALEDAERFIVEAAALPDFGKVTFTGGEPTLIRRDLLVLLDLTRRLGLQSRIVTNGGWARTRDKGLSFLGALKAAGLGEVNFSADRFHLEFAPAQTLRNALDCAAELGYPRIVSFVSNGDQDPLAEFAQLYGVERDRLLDLREVTRQRLPLHHLQDDYIFVYYGALIGLGRAATHPEDLRWYPADFFPPGKVCGEVVNKPVLYPDGSFQACCCAGGKISAFTVGNAFDTSVAELYDAMAARSHFRFITTHGPRKLYDIMRAATPERALPQDYTSICEMCVRATDGVAAEVVDRVVDSYLVEEMLGTLLGDQPVDA</sequence>
<gene>
    <name evidence="6" type="ORF">GCM10025862_11360</name>
</gene>
<proteinExistence type="predicted"/>
<dbReference type="Pfam" id="PF04055">
    <property type="entry name" value="Radical_SAM"/>
    <property type="match status" value="1"/>
</dbReference>
<dbReference type="PANTHER" id="PTHR11228">
    <property type="entry name" value="RADICAL SAM DOMAIN PROTEIN"/>
    <property type="match status" value="1"/>
</dbReference>
<evidence type="ECO:0000313" key="7">
    <source>
        <dbReference type="Proteomes" id="UP001157109"/>
    </source>
</evidence>
<keyword evidence="7" id="KW-1185">Reference proteome</keyword>
<evidence type="ECO:0000313" key="6">
    <source>
        <dbReference type="EMBL" id="GMA19115.1"/>
    </source>
</evidence>
<dbReference type="Proteomes" id="UP001157109">
    <property type="component" value="Unassembled WGS sequence"/>
</dbReference>
<dbReference type="Gene3D" id="3.20.20.70">
    <property type="entry name" value="Aldolase class I"/>
    <property type="match status" value="1"/>
</dbReference>
<dbReference type="RefSeq" id="WP_241442062.1">
    <property type="nucleotide sequence ID" value="NZ_BSUJ01000001.1"/>
</dbReference>
<keyword evidence="2" id="KW-0479">Metal-binding</keyword>
<evidence type="ECO:0000256" key="2">
    <source>
        <dbReference type="ARBA" id="ARBA00022723"/>
    </source>
</evidence>
<organism evidence="6 7">
    <name type="scientific">Arsenicicoccus piscis</name>
    <dbReference type="NCBI Taxonomy" id="673954"/>
    <lineage>
        <taxon>Bacteria</taxon>
        <taxon>Bacillati</taxon>
        <taxon>Actinomycetota</taxon>
        <taxon>Actinomycetes</taxon>
        <taxon>Micrococcales</taxon>
        <taxon>Intrasporangiaceae</taxon>
        <taxon>Arsenicicoccus</taxon>
    </lineage>
</organism>
<dbReference type="PROSITE" id="PS51918">
    <property type="entry name" value="RADICAL_SAM"/>
    <property type="match status" value="1"/>
</dbReference>
<evidence type="ECO:0000259" key="5">
    <source>
        <dbReference type="PROSITE" id="PS51918"/>
    </source>
</evidence>
<protein>
    <recommendedName>
        <fullName evidence="5">Radical SAM core domain-containing protein</fullName>
    </recommendedName>
</protein>
<evidence type="ECO:0000256" key="1">
    <source>
        <dbReference type="ARBA" id="ARBA00022691"/>
    </source>
</evidence>
<name>A0ABQ6HLV8_9MICO</name>
<keyword evidence="1" id="KW-0949">S-adenosyl-L-methionine</keyword>
<reference evidence="7" key="1">
    <citation type="journal article" date="2019" name="Int. J. Syst. Evol. Microbiol.">
        <title>The Global Catalogue of Microorganisms (GCM) 10K type strain sequencing project: providing services to taxonomists for standard genome sequencing and annotation.</title>
        <authorList>
            <consortium name="The Broad Institute Genomics Platform"/>
            <consortium name="The Broad Institute Genome Sequencing Center for Infectious Disease"/>
            <person name="Wu L."/>
            <person name="Ma J."/>
        </authorList>
    </citation>
    <scope>NUCLEOTIDE SEQUENCE [LARGE SCALE GENOMIC DNA]</scope>
    <source>
        <strain evidence="7">NBRC 105830</strain>
    </source>
</reference>
<dbReference type="EMBL" id="BSUJ01000001">
    <property type="protein sequence ID" value="GMA19115.1"/>
    <property type="molecule type" value="Genomic_DNA"/>
</dbReference>
<evidence type="ECO:0000256" key="3">
    <source>
        <dbReference type="ARBA" id="ARBA00023004"/>
    </source>
</evidence>
<keyword evidence="3" id="KW-0408">Iron</keyword>
<accession>A0ABQ6HLV8</accession>
<comment type="caution">
    <text evidence="6">The sequence shown here is derived from an EMBL/GenBank/DDBJ whole genome shotgun (WGS) entry which is preliminary data.</text>
</comment>
<keyword evidence="4" id="KW-0411">Iron-sulfur</keyword>
<dbReference type="SUPFAM" id="SSF102114">
    <property type="entry name" value="Radical SAM enzymes"/>
    <property type="match status" value="1"/>
</dbReference>
<dbReference type="InterPro" id="IPR050377">
    <property type="entry name" value="Radical_SAM_PqqE_MftC-like"/>
</dbReference>
<dbReference type="InterPro" id="IPR007197">
    <property type="entry name" value="rSAM"/>
</dbReference>
<dbReference type="InterPro" id="IPR058240">
    <property type="entry name" value="rSAM_sf"/>
</dbReference>
<dbReference type="SFLD" id="SFLDG01067">
    <property type="entry name" value="SPASM/twitch_domain_containing"/>
    <property type="match status" value="1"/>
</dbReference>